<evidence type="ECO:0000256" key="1">
    <source>
        <dbReference type="ARBA" id="ARBA00008655"/>
    </source>
</evidence>
<proteinExistence type="inferred from homology"/>
<comment type="caution">
    <text evidence="6">The sequence shown here is derived from an EMBL/GenBank/DDBJ whole genome shotgun (WGS) entry which is preliminary data.</text>
</comment>
<dbReference type="NCBIfam" id="TIGR00530">
    <property type="entry name" value="AGP_acyltrn"/>
    <property type="match status" value="1"/>
</dbReference>
<gene>
    <name evidence="6" type="ORF">ACFL2Z_05780</name>
</gene>
<keyword evidence="3 4" id="KW-0012">Acyltransferase</keyword>
<protein>
    <recommendedName>
        <fullName evidence="4">1-acyl-sn-glycerol-3-phosphate acyltransferase</fullName>
        <ecNumber evidence="4">2.3.1.51</ecNumber>
    </recommendedName>
</protein>
<dbReference type="EC" id="2.3.1.51" evidence="4"/>
<comment type="similarity">
    <text evidence="1 4">Belongs to the 1-acyl-sn-glycerol-3-phosphate acyltransferase family.</text>
</comment>
<keyword evidence="4" id="KW-0443">Lipid metabolism</keyword>
<dbReference type="GO" id="GO:0016746">
    <property type="term" value="F:acyltransferase activity"/>
    <property type="evidence" value="ECO:0007669"/>
    <property type="project" value="UniProtKB-KW"/>
</dbReference>
<evidence type="ECO:0000256" key="4">
    <source>
        <dbReference type="RuleBase" id="RU361267"/>
    </source>
</evidence>
<organism evidence="6 7">
    <name type="scientific">Eiseniibacteriota bacterium</name>
    <dbReference type="NCBI Taxonomy" id="2212470"/>
    <lineage>
        <taxon>Bacteria</taxon>
        <taxon>Candidatus Eiseniibacteriota</taxon>
    </lineage>
</organism>
<keyword evidence="4" id="KW-1208">Phospholipid metabolism</keyword>
<evidence type="ECO:0000313" key="7">
    <source>
        <dbReference type="Proteomes" id="UP001594288"/>
    </source>
</evidence>
<comment type="domain">
    <text evidence="4">The HXXXXD motif is essential for acyltransferase activity and may constitute the binding site for the phosphate moiety of the glycerol-3-phosphate.</text>
</comment>
<keyword evidence="2 4" id="KW-0808">Transferase</keyword>
<dbReference type="InterPro" id="IPR002123">
    <property type="entry name" value="Plipid/glycerol_acylTrfase"/>
</dbReference>
<dbReference type="CDD" id="cd07989">
    <property type="entry name" value="LPLAT_AGPAT-like"/>
    <property type="match status" value="1"/>
</dbReference>
<dbReference type="PANTHER" id="PTHR10434:SF11">
    <property type="entry name" value="1-ACYL-SN-GLYCEROL-3-PHOSPHATE ACYLTRANSFERASE"/>
    <property type="match status" value="1"/>
</dbReference>
<dbReference type="Proteomes" id="UP001594288">
    <property type="component" value="Unassembled WGS sequence"/>
</dbReference>
<evidence type="ECO:0000259" key="5">
    <source>
        <dbReference type="SMART" id="SM00563"/>
    </source>
</evidence>
<reference evidence="6 7" key="1">
    <citation type="submission" date="2024-09" db="EMBL/GenBank/DDBJ databases">
        <authorList>
            <person name="D'Angelo T."/>
        </authorList>
    </citation>
    <scope>NUCLEOTIDE SEQUENCE [LARGE SCALE GENOMIC DNA]</scope>
    <source>
        <strain evidence="6">SAG AM-311-F02</strain>
    </source>
</reference>
<sequence length="203" mass="22582">MGFHYRVAYVVLNVLARLFFGLVTRGGERVPKTGGVIIASNHISYFDPPMVGCGVPREMHYMAKEELFKNPVFGAIIRSYNAIPLKRSVGDMAAFRKAVKLIKEGRAVLMFPEGTRSLSGKLLKAKAGVGMIGVMTSAPIVPVRVEGTNSLSKAFWRKRRFRVSCAEPVIPSDYKDETGDPKEQYQRVTDEVMRRIASLAKEN</sequence>
<keyword evidence="4" id="KW-0594">Phospholipid biosynthesis</keyword>
<keyword evidence="7" id="KW-1185">Reference proteome</keyword>
<dbReference type="InterPro" id="IPR004552">
    <property type="entry name" value="AGP_acyltrans"/>
</dbReference>
<keyword evidence="4" id="KW-0444">Lipid biosynthesis</keyword>
<evidence type="ECO:0000256" key="3">
    <source>
        <dbReference type="ARBA" id="ARBA00023315"/>
    </source>
</evidence>
<accession>A0ABV6YQP2</accession>
<dbReference type="SMART" id="SM00563">
    <property type="entry name" value="PlsC"/>
    <property type="match status" value="1"/>
</dbReference>
<dbReference type="PANTHER" id="PTHR10434">
    <property type="entry name" value="1-ACYL-SN-GLYCEROL-3-PHOSPHATE ACYLTRANSFERASE"/>
    <property type="match status" value="1"/>
</dbReference>
<dbReference type="EMBL" id="JBHPEI010000145">
    <property type="protein sequence ID" value="MFC1800394.1"/>
    <property type="molecule type" value="Genomic_DNA"/>
</dbReference>
<dbReference type="Pfam" id="PF01553">
    <property type="entry name" value="Acyltransferase"/>
    <property type="match status" value="1"/>
</dbReference>
<name>A0ABV6YQP2_UNCEI</name>
<evidence type="ECO:0000313" key="6">
    <source>
        <dbReference type="EMBL" id="MFC1800394.1"/>
    </source>
</evidence>
<feature type="domain" description="Phospholipid/glycerol acyltransferase" evidence="5">
    <location>
        <begin position="36"/>
        <end position="148"/>
    </location>
</feature>
<comment type="catalytic activity">
    <reaction evidence="4">
        <text>a 1-acyl-sn-glycero-3-phosphate + an acyl-CoA = a 1,2-diacyl-sn-glycero-3-phosphate + CoA</text>
        <dbReference type="Rhea" id="RHEA:19709"/>
        <dbReference type="ChEBI" id="CHEBI:57287"/>
        <dbReference type="ChEBI" id="CHEBI:57970"/>
        <dbReference type="ChEBI" id="CHEBI:58342"/>
        <dbReference type="ChEBI" id="CHEBI:58608"/>
        <dbReference type="EC" id="2.3.1.51"/>
    </reaction>
</comment>
<dbReference type="SUPFAM" id="SSF69593">
    <property type="entry name" value="Glycerol-3-phosphate (1)-acyltransferase"/>
    <property type="match status" value="1"/>
</dbReference>
<evidence type="ECO:0000256" key="2">
    <source>
        <dbReference type="ARBA" id="ARBA00022679"/>
    </source>
</evidence>